<dbReference type="Proteomes" id="UP000239747">
    <property type="component" value="Unassembled WGS sequence"/>
</dbReference>
<sequence>MNLFTENEYRVQSQHLAFRLKHLFQNDRNSFNAIVDFLPQPVYVNDRVTLEYEVFADVFFSYGQEMELLYEIGIEYLPSISNPHLYKNAINKAKILNFRNDFDEVSDYLQCVSMNGKMVTYFTNKILLNETLSLNTTFFPHQQSGLEKVLKQIIPWGEKSLLQWQRFQTLTKREKEIIKLIAKGKSNQEISEILIISKHSVHTHRKNIYRKLDVSKITEIVKISLALELL</sequence>
<dbReference type="InterPro" id="IPR036388">
    <property type="entry name" value="WH-like_DNA-bd_sf"/>
</dbReference>
<proteinExistence type="predicted"/>
<dbReference type="InterPro" id="IPR000792">
    <property type="entry name" value="Tscrpt_reg_LuxR_C"/>
</dbReference>
<name>A0A2S7UBP4_9FLAO</name>
<evidence type="ECO:0000256" key="3">
    <source>
        <dbReference type="ARBA" id="ARBA00023163"/>
    </source>
</evidence>
<dbReference type="GO" id="GO:0006355">
    <property type="term" value="P:regulation of DNA-templated transcription"/>
    <property type="evidence" value="ECO:0007669"/>
    <property type="project" value="InterPro"/>
</dbReference>
<comment type="caution">
    <text evidence="5">The sequence shown here is derived from an EMBL/GenBank/DDBJ whole genome shotgun (WGS) entry which is preliminary data.</text>
</comment>
<dbReference type="RefSeq" id="WP_211292475.1">
    <property type="nucleotide sequence ID" value="NZ_MTPW01000001.1"/>
</dbReference>
<evidence type="ECO:0000256" key="1">
    <source>
        <dbReference type="ARBA" id="ARBA00023015"/>
    </source>
</evidence>
<evidence type="ECO:0000313" key="6">
    <source>
        <dbReference type="Proteomes" id="UP000239747"/>
    </source>
</evidence>
<keyword evidence="3" id="KW-0804">Transcription</keyword>
<dbReference type="Gene3D" id="1.10.10.10">
    <property type="entry name" value="Winged helix-like DNA-binding domain superfamily/Winged helix DNA-binding domain"/>
    <property type="match status" value="1"/>
</dbReference>
<dbReference type="PRINTS" id="PR00038">
    <property type="entry name" value="HTHLUXR"/>
</dbReference>
<dbReference type="PANTHER" id="PTHR44688:SF16">
    <property type="entry name" value="DNA-BINDING TRANSCRIPTIONAL ACTIVATOR DEVR_DOSR"/>
    <property type="match status" value="1"/>
</dbReference>
<dbReference type="PROSITE" id="PS50043">
    <property type="entry name" value="HTH_LUXR_2"/>
    <property type="match status" value="1"/>
</dbReference>
<keyword evidence="1" id="KW-0805">Transcription regulation</keyword>
<keyword evidence="2" id="KW-0238">DNA-binding</keyword>
<organism evidence="5 6">
    <name type="scientific">Nonlabens arenilitoris</name>
    <dbReference type="NCBI Taxonomy" id="1217969"/>
    <lineage>
        <taxon>Bacteria</taxon>
        <taxon>Pseudomonadati</taxon>
        <taxon>Bacteroidota</taxon>
        <taxon>Flavobacteriia</taxon>
        <taxon>Flavobacteriales</taxon>
        <taxon>Flavobacteriaceae</taxon>
        <taxon>Nonlabens</taxon>
    </lineage>
</organism>
<evidence type="ECO:0000256" key="2">
    <source>
        <dbReference type="ARBA" id="ARBA00023125"/>
    </source>
</evidence>
<dbReference type="InterPro" id="IPR016032">
    <property type="entry name" value="Sig_transdc_resp-reg_C-effctor"/>
</dbReference>
<dbReference type="SUPFAM" id="SSF46894">
    <property type="entry name" value="C-terminal effector domain of the bipartite response regulators"/>
    <property type="match status" value="1"/>
</dbReference>
<protein>
    <recommendedName>
        <fullName evidence="4">HTH luxR-type domain-containing protein</fullName>
    </recommendedName>
</protein>
<dbReference type="PROSITE" id="PS00622">
    <property type="entry name" value="HTH_LUXR_1"/>
    <property type="match status" value="1"/>
</dbReference>
<reference evidence="5 6" key="1">
    <citation type="submission" date="2017-01" db="EMBL/GenBank/DDBJ databases">
        <title>Trade-off between light-utilization and light-protection in marine flavobacteria.</title>
        <authorList>
            <person name="Kumagai Y."/>
            <person name="Yoshizawa S."/>
            <person name="Kogure K."/>
            <person name="Iwasaki W."/>
        </authorList>
    </citation>
    <scope>NUCLEOTIDE SEQUENCE [LARGE SCALE GENOMIC DNA]</scope>
    <source>
        <strain evidence="5 6">KCTC 32109</strain>
    </source>
</reference>
<dbReference type="GO" id="GO:0003677">
    <property type="term" value="F:DNA binding"/>
    <property type="evidence" value="ECO:0007669"/>
    <property type="project" value="UniProtKB-KW"/>
</dbReference>
<dbReference type="PANTHER" id="PTHR44688">
    <property type="entry name" value="DNA-BINDING TRANSCRIPTIONAL ACTIVATOR DEVR_DOSR"/>
    <property type="match status" value="1"/>
</dbReference>
<gene>
    <name evidence="5" type="ORF">BST92_10285</name>
</gene>
<accession>A0A2S7UBP4</accession>
<feature type="domain" description="HTH luxR-type" evidence="4">
    <location>
        <begin position="163"/>
        <end position="228"/>
    </location>
</feature>
<dbReference type="EMBL" id="MTPW01000001">
    <property type="protein sequence ID" value="PQJ32289.1"/>
    <property type="molecule type" value="Genomic_DNA"/>
</dbReference>
<keyword evidence="6" id="KW-1185">Reference proteome</keyword>
<dbReference type="CDD" id="cd06170">
    <property type="entry name" value="LuxR_C_like"/>
    <property type="match status" value="1"/>
</dbReference>
<evidence type="ECO:0000259" key="4">
    <source>
        <dbReference type="PROSITE" id="PS50043"/>
    </source>
</evidence>
<evidence type="ECO:0000313" key="5">
    <source>
        <dbReference type="EMBL" id="PQJ32289.1"/>
    </source>
</evidence>
<dbReference type="Pfam" id="PF00196">
    <property type="entry name" value="GerE"/>
    <property type="match status" value="1"/>
</dbReference>
<dbReference type="SMART" id="SM00421">
    <property type="entry name" value="HTH_LUXR"/>
    <property type="match status" value="1"/>
</dbReference>
<dbReference type="AlphaFoldDB" id="A0A2S7UBP4"/>